<evidence type="ECO:0000256" key="2">
    <source>
        <dbReference type="ARBA" id="ARBA00022540"/>
    </source>
</evidence>
<dbReference type="PANTHER" id="PTHR43381:SF4">
    <property type="entry name" value="EUKARYOTIC TRANSLATION INITIATION FACTOR 5B"/>
    <property type="match status" value="1"/>
</dbReference>
<organism evidence="7 8">
    <name type="scientific">Thermoproteota archaeon</name>
    <dbReference type="NCBI Taxonomy" id="2056631"/>
    <lineage>
        <taxon>Archaea</taxon>
        <taxon>Thermoproteota</taxon>
    </lineage>
</organism>
<dbReference type="GO" id="GO:0003924">
    <property type="term" value="F:GTPase activity"/>
    <property type="evidence" value="ECO:0007669"/>
    <property type="project" value="InterPro"/>
</dbReference>
<keyword evidence="4" id="KW-0648">Protein biosynthesis</keyword>
<dbReference type="PRINTS" id="PR00315">
    <property type="entry name" value="ELONGATNFCT"/>
</dbReference>
<dbReference type="PROSITE" id="PS51722">
    <property type="entry name" value="G_TR_2"/>
    <property type="match status" value="1"/>
</dbReference>
<protein>
    <submittedName>
        <fullName evidence="7">Translation initiation factor IF-2</fullName>
    </submittedName>
</protein>
<keyword evidence="2 7" id="KW-0396">Initiation factor</keyword>
<name>A0A497EVH0_9CREN</name>
<gene>
    <name evidence="7" type="ORF">DRJ21_01080</name>
</gene>
<dbReference type="InterPro" id="IPR000795">
    <property type="entry name" value="T_Tr_GTP-bd_dom"/>
</dbReference>
<dbReference type="AlphaFoldDB" id="A0A497EVH0"/>
<dbReference type="Proteomes" id="UP000281962">
    <property type="component" value="Unassembled WGS sequence"/>
</dbReference>
<feature type="domain" description="Tr-type G" evidence="6">
    <location>
        <begin position="10"/>
        <end position="145"/>
    </location>
</feature>
<dbReference type="Gene3D" id="3.40.50.300">
    <property type="entry name" value="P-loop containing nucleotide triphosphate hydrolases"/>
    <property type="match status" value="1"/>
</dbReference>
<dbReference type="SUPFAM" id="SSF52540">
    <property type="entry name" value="P-loop containing nucleoside triphosphate hydrolases"/>
    <property type="match status" value="1"/>
</dbReference>
<accession>A0A497EVH0</accession>
<dbReference type="CDD" id="cd01887">
    <property type="entry name" value="IF2_eIF5B"/>
    <property type="match status" value="1"/>
</dbReference>
<comment type="similarity">
    <text evidence="1">Belongs to the TRAFAC class translation factor GTPase superfamily. Classic translation factor GTPase family. IF-2 subfamily.</text>
</comment>
<feature type="non-terminal residue" evidence="7">
    <location>
        <position position="145"/>
    </location>
</feature>
<dbReference type="PANTHER" id="PTHR43381">
    <property type="entry name" value="TRANSLATION INITIATION FACTOR IF-2-RELATED"/>
    <property type="match status" value="1"/>
</dbReference>
<dbReference type="InterPro" id="IPR005225">
    <property type="entry name" value="Small_GTP-bd"/>
</dbReference>
<evidence type="ECO:0000256" key="4">
    <source>
        <dbReference type="ARBA" id="ARBA00022917"/>
    </source>
</evidence>
<comment type="caution">
    <text evidence="7">The sequence shown here is derived from an EMBL/GenBank/DDBJ whole genome shotgun (WGS) entry which is preliminary data.</text>
</comment>
<dbReference type="GO" id="GO:0005737">
    <property type="term" value="C:cytoplasm"/>
    <property type="evidence" value="ECO:0007669"/>
    <property type="project" value="TreeGrafter"/>
</dbReference>
<evidence type="ECO:0000313" key="7">
    <source>
        <dbReference type="EMBL" id="RLE50981.1"/>
    </source>
</evidence>
<keyword evidence="5" id="KW-0342">GTP-binding</keyword>
<reference evidence="7 8" key="1">
    <citation type="submission" date="2018-06" db="EMBL/GenBank/DDBJ databases">
        <title>Extensive metabolic versatility and redundancy in microbially diverse, dynamic hydrothermal sediments.</title>
        <authorList>
            <person name="Dombrowski N."/>
            <person name="Teske A."/>
            <person name="Baker B.J."/>
        </authorList>
    </citation>
    <scope>NUCLEOTIDE SEQUENCE [LARGE SCALE GENOMIC DNA]</scope>
    <source>
        <strain evidence="7">B30_G17</strain>
    </source>
</reference>
<evidence type="ECO:0000256" key="5">
    <source>
        <dbReference type="ARBA" id="ARBA00023134"/>
    </source>
</evidence>
<dbReference type="InterPro" id="IPR015760">
    <property type="entry name" value="TIF_IF2"/>
</dbReference>
<evidence type="ECO:0000313" key="8">
    <source>
        <dbReference type="Proteomes" id="UP000281962"/>
    </source>
</evidence>
<dbReference type="EMBL" id="QMQY01000031">
    <property type="protein sequence ID" value="RLE50981.1"/>
    <property type="molecule type" value="Genomic_DNA"/>
</dbReference>
<evidence type="ECO:0000256" key="3">
    <source>
        <dbReference type="ARBA" id="ARBA00022741"/>
    </source>
</evidence>
<evidence type="ECO:0000259" key="6">
    <source>
        <dbReference type="PROSITE" id="PS51722"/>
    </source>
</evidence>
<dbReference type="GO" id="GO:0005525">
    <property type="term" value="F:GTP binding"/>
    <property type="evidence" value="ECO:0007669"/>
    <property type="project" value="UniProtKB-KW"/>
</dbReference>
<dbReference type="Pfam" id="PF00009">
    <property type="entry name" value="GTP_EFTU"/>
    <property type="match status" value="1"/>
</dbReference>
<sequence length="145" mass="15998">MSNLAEEKRLRQPIVCVLGHVDVGKTALLDKIRGTAVMLREPGTMTQHIGASFIPWSTLKKICGPLLKLIKAEIEIPGLLFIDTPGHEAFVNLRRRGGSIADIAILVIDVTEGFENQTYESIEILKARKTPFLVAANKIDKIPGW</sequence>
<evidence type="ECO:0000256" key="1">
    <source>
        <dbReference type="ARBA" id="ARBA00007733"/>
    </source>
</evidence>
<dbReference type="InterPro" id="IPR027417">
    <property type="entry name" value="P-loop_NTPase"/>
</dbReference>
<keyword evidence="3" id="KW-0547">Nucleotide-binding</keyword>
<dbReference type="NCBIfam" id="TIGR00231">
    <property type="entry name" value="small_GTP"/>
    <property type="match status" value="1"/>
</dbReference>
<dbReference type="GO" id="GO:0003743">
    <property type="term" value="F:translation initiation factor activity"/>
    <property type="evidence" value="ECO:0007669"/>
    <property type="project" value="UniProtKB-KW"/>
</dbReference>
<proteinExistence type="inferred from homology"/>